<evidence type="ECO:0000259" key="2">
    <source>
        <dbReference type="Pfam" id="PF18329"/>
    </source>
</evidence>
<organism evidence="3 4">
    <name type="scientific">Hymenobacter bucti</name>
    <dbReference type="NCBI Taxonomy" id="1844114"/>
    <lineage>
        <taxon>Bacteria</taxon>
        <taxon>Pseudomonadati</taxon>
        <taxon>Bacteroidota</taxon>
        <taxon>Cytophagia</taxon>
        <taxon>Cytophagales</taxon>
        <taxon>Hymenobacteraceae</taxon>
        <taxon>Hymenobacter</taxon>
    </lineage>
</organism>
<dbReference type="Pfam" id="PF18329">
    <property type="entry name" value="SGBP_B_XBD"/>
    <property type="match status" value="1"/>
</dbReference>
<sequence>MNLYSVLPKAALGLALAGTLALTGCKKDDTEVCGGTPALTSVTSTTDRTQVSTSGNLADWIIVKGTNLCNVSQLSFNDVDVSLADAYITATEITVQIPRVVPKKVTNTITVTTAGGTAQTAYTLSVPAMSVTSMANEYAAPGQKAAIVGSNFDLYEVTPTKGKVLWNGTALAVTKTTADSVYFVVPANATPGATLKVVDANGKETAVPGRYKDNRNILFGYDTNGSVWGGNTFITTGPMPAPVNGPYVRVSQSIGAWTWTEFSTNNNIALPADVIANPGNYVMRFEVNTLKAFNTNAIRFSIDGDVAANNTYTWTPTSPFNTRGQWSTMTVPLSGFINKKADLDKPLHECKFVFLGDGALDADISFDNFRIVPKG</sequence>
<keyword evidence="4" id="KW-1185">Reference proteome</keyword>
<feature type="signal peptide" evidence="1">
    <location>
        <begin position="1"/>
        <end position="17"/>
    </location>
</feature>
<feature type="domain" description="Surface glycan-binding protein B xyloglucan binding" evidence="2">
    <location>
        <begin position="211"/>
        <end position="373"/>
    </location>
</feature>
<evidence type="ECO:0000313" key="3">
    <source>
        <dbReference type="EMBL" id="MFD1875148.1"/>
    </source>
</evidence>
<dbReference type="Proteomes" id="UP001597197">
    <property type="component" value="Unassembled WGS sequence"/>
</dbReference>
<evidence type="ECO:0000313" key="4">
    <source>
        <dbReference type="Proteomes" id="UP001597197"/>
    </source>
</evidence>
<dbReference type="EMBL" id="JBHUFD010000018">
    <property type="protein sequence ID" value="MFD1875148.1"/>
    <property type="molecule type" value="Genomic_DNA"/>
</dbReference>
<dbReference type="InterPro" id="IPR013783">
    <property type="entry name" value="Ig-like_fold"/>
</dbReference>
<accession>A0ABW4QZT8</accession>
<gene>
    <name evidence="3" type="ORF">ACFSDX_22130</name>
</gene>
<reference evidence="4" key="1">
    <citation type="journal article" date="2019" name="Int. J. Syst. Evol. Microbiol.">
        <title>The Global Catalogue of Microorganisms (GCM) 10K type strain sequencing project: providing services to taxonomists for standard genome sequencing and annotation.</title>
        <authorList>
            <consortium name="The Broad Institute Genomics Platform"/>
            <consortium name="The Broad Institute Genome Sequencing Center for Infectious Disease"/>
            <person name="Wu L."/>
            <person name="Ma J."/>
        </authorList>
    </citation>
    <scope>NUCLEOTIDE SEQUENCE [LARGE SCALE GENOMIC DNA]</scope>
    <source>
        <strain evidence="4">CGMCC 1.15795</strain>
    </source>
</reference>
<comment type="caution">
    <text evidence="3">The sequence shown here is derived from an EMBL/GenBank/DDBJ whole genome shotgun (WGS) entry which is preliminary data.</text>
</comment>
<name>A0ABW4QZT8_9BACT</name>
<dbReference type="RefSeq" id="WP_382317563.1">
    <property type="nucleotide sequence ID" value="NZ_JBHUFD010000018.1"/>
</dbReference>
<protein>
    <submittedName>
        <fullName evidence="3">Glycan-binding surface protein</fullName>
    </submittedName>
</protein>
<proteinExistence type="predicted"/>
<feature type="chain" id="PRO_5045733196" evidence="1">
    <location>
        <begin position="18"/>
        <end position="375"/>
    </location>
</feature>
<evidence type="ECO:0000256" key="1">
    <source>
        <dbReference type="SAM" id="SignalP"/>
    </source>
</evidence>
<keyword evidence="1" id="KW-0732">Signal</keyword>
<dbReference type="InterPro" id="IPR040475">
    <property type="entry name" value="SGBP_B_XBD"/>
</dbReference>
<dbReference type="Gene3D" id="2.60.40.10">
    <property type="entry name" value="Immunoglobulins"/>
    <property type="match status" value="2"/>
</dbReference>